<dbReference type="AlphaFoldDB" id="A0A174H432"/>
<sequence>MDFTILAVVLLIGVGVPIRNKLIRKYRDKKKNDRNSE</sequence>
<dbReference type="EMBL" id="CYZN01000039">
    <property type="protein sequence ID" value="CUO69001.1"/>
    <property type="molecule type" value="Genomic_DNA"/>
</dbReference>
<protein>
    <submittedName>
        <fullName evidence="1">Uncharacterized protein</fullName>
    </submittedName>
</protein>
<reference evidence="1 2" key="1">
    <citation type="submission" date="2015-09" db="EMBL/GenBank/DDBJ databases">
        <authorList>
            <consortium name="Pathogen Informatics"/>
        </authorList>
    </citation>
    <scope>NUCLEOTIDE SEQUENCE [LARGE SCALE GENOMIC DNA]</scope>
    <source>
        <strain evidence="1 2">2789STDY5834863</strain>
    </source>
</reference>
<accession>A0A174H432</accession>
<evidence type="ECO:0000313" key="1">
    <source>
        <dbReference type="EMBL" id="CUO69001.1"/>
    </source>
</evidence>
<gene>
    <name evidence="1" type="ORF">ERS852478_03586</name>
</gene>
<proteinExistence type="predicted"/>
<dbReference type="Proteomes" id="UP000095431">
    <property type="component" value="Unassembled WGS sequence"/>
</dbReference>
<name>A0A174H432_9FIRM</name>
<organism evidence="1 2">
    <name type="scientific">Blautia wexlerae</name>
    <dbReference type="NCBI Taxonomy" id="418240"/>
    <lineage>
        <taxon>Bacteria</taxon>
        <taxon>Bacillati</taxon>
        <taxon>Bacillota</taxon>
        <taxon>Clostridia</taxon>
        <taxon>Lachnospirales</taxon>
        <taxon>Lachnospiraceae</taxon>
        <taxon>Blautia</taxon>
    </lineage>
</organism>
<evidence type="ECO:0000313" key="2">
    <source>
        <dbReference type="Proteomes" id="UP000095431"/>
    </source>
</evidence>